<dbReference type="InterPro" id="IPR003591">
    <property type="entry name" value="Leu-rich_rpt_typical-subtyp"/>
</dbReference>
<dbReference type="InterPro" id="IPR055414">
    <property type="entry name" value="LRR_R13L4/SHOC2-like"/>
</dbReference>
<keyword evidence="7" id="KW-0677">Repeat</keyword>
<evidence type="ECO:0000256" key="12">
    <source>
        <dbReference type="SAM" id="SignalP"/>
    </source>
</evidence>
<comment type="caution">
    <text evidence="15">The sequence shown here is derived from an EMBL/GenBank/DDBJ whole genome shotgun (WGS) entry which is preliminary data.</text>
</comment>
<feature type="domain" description="Leucine-rich repeat-containing N-terminal plant-type" evidence="13">
    <location>
        <begin position="35"/>
        <end position="71"/>
    </location>
</feature>
<dbReference type="InterPro" id="IPR046956">
    <property type="entry name" value="RLP23-like"/>
</dbReference>
<feature type="transmembrane region" description="Helical" evidence="11">
    <location>
        <begin position="944"/>
        <end position="963"/>
    </location>
</feature>
<dbReference type="PANTHER" id="PTHR48063">
    <property type="entry name" value="LRR RECEPTOR-LIKE KINASE"/>
    <property type="match status" value="1"/>
</dbReference>
<organism evidence="15 16">
    <name type="scientific">Dioscorea zingiberensis</name>
    <dbReference type="NCBI Taxonomy" id="325984"/>
    <lineage>
        <taxon>Eukaryota</taxon>
        <taxon>Viridiplantae</taxon>
        <taxon>Streptophyta</taxon>
        <taxon>Embryophyta</taxon>
        <taxon>Tracheophyta</taxon>
        <taxon>Spermatophyta</taxon>
        <taxon>Magnoliopsida</taxon>
        <taxon>Liliopsida</taxon>
        <taxon>Dioscoreales</taxon>
        <taxon>Dioscoreaceae</taxon>
        <taxon>Dioscorea</taxon>
    </lineage>
</organism>
<dbReference type="PRINTS" id="PR00019">
    <property type="entry name" value="LEURICHRPT"/>
</dbReference>
<dbReference type="InterPro" id="IPR025875">
    <property type="entry name" value="Leu-rich_rpt_4"/>
</dbReference>
<sequence length="980" mass="108915">MPSKLTQLVLLLLVLLQLKLGLRNESATVFGCKEGERKALLDFKDGLKDPGGRLSSWKGHDCCTWRGVQCDNKTGNVIHLDLGNKRFLSNMFGYGLHAQPLQGKISRALLGLEHLRYLDLSMNFFGGSKIPTFFCSLRNLVHLDLSCAGFSGPVPHELGNLSNLSYLDLSNPFYISWNNLYMVGSHWLSNLSSLGYLNLNFVDLSKSPNLLQSLNTLSSTMFEINLSTCKLHVPLSLQHVNLTNLRVLDLSGNDVNSTVPQWLFKLTSLEKLDLSFNSFQGLVPSAIGNLTSLKVLSLANNGVLQVGIPTTLGNLCMLNTLDLSGNSYISGDLSDLGETFSGCIKHSLQTFSWVSSELSGSLPHWLQNFKSLKMLNLYVNSFYGEIPEFELPSLLKLDISRNKLNGTISKNLGKSFPRLVFLDISINDFADVLTEEHFADLKHLQHLGLSSNAFKLNVGSHWVPPLGLKRILLGNCQLGPQFPLWLQKLGKILSINLSNTSISYALPDWVWNFSSNLLSINLSNNQIKGKLPSSLEHLNNLVYVDLSGNSFEGSLPQFPSKVEDLLLFSNNITGSISATLCSLKNLKVLDLSENHMTGEIPDCWNQSLHSKLFAMDLSDNYFSGTIPHTICSQSLVYLHLSNNDLSGELPLSLKKCENLVTLDLGQNNISGDIPTWIAENLLQLETLRLRSNMFTGNIPPQLGNLSSLHVIDFSDNNLSGTIPRSLGNLSAIKVARKMFDNKKVSLMVYDKLSGSYIDNMEYLYVISTKVLVSYTDSIEVNLKGRDLRYDKLLPLLIFIDLSNNELSGEIPDELTGLSYLQNLNLSGNHLVGKIPKNIGNLRWLESLDLSWNNLSGVIPTTMIMLSSLSHLNLSHNNLYGKIPYGGQLQALPDPSIYFGNYDLCGFPLDKQCENDEAPQKPTHGVSEGGYFKDENELEIIDVCLSTGLGFMFGNLFVWGVLLLHKKWRLAYFQFVNRFVG</sequence>
<reference evidence="15" key="1">
    <citation type="submission" date="2021-03" db="EMBL/GenBank/DDBJ databases">
        <authorList>
            <person name="Li Z."/>
            <person name="Yang C."/>
        </authorList>
    </citation>
    <scope>NUCLEOTIDE SEQUENCE</scope>
    <source>
        <strain evidence="15">Dzin_1.0</strain>
        <tissue evidence="15">Leaf</tissue>
    </source>
</reference>
<evidence type="ECO:0000256" key="8">
    <source>
        <dbReference type="ARBA" id="ARBA00022989"/>
    </source>
</evidence>
<comment type="subcellular location">
    <subcellularLocation>
        <location evidence="1">Cell membrane</location>
        <topology evidence="1">Single-pass type I membrane protein</topology>
    </subcellularLocation>
</comment>
<keyword evidence="6 12" id="KW-0732">Signal</keyword>
<keyword evidence="16" id="KW-1185">Reference proteome</keyword>
<dbReference type="PANTHER" id="PTHR48063:SF90">
    <property type="entry name" value="OS11G0565920 PROTEIN"/>
    <property type="match status" value="1"/>
</dbReference>
<reference evidence="15" key="2">
    <citation type="journal article" date="2022" name="Hortic Res">
        <title>The genome of Dioscorea zingiberensis sheds light on the biosynthesis, origin and evolution of the medicinally important diosgenin saponins.</title>
        <authorList>
            <person name="Li Y."/>
            <person name="Tan C."/>
            <person name="Li Z."/>
            <person name="Guo J."/>
            <person name="Li S."/>
            <person name="Chen X."/>
            <person name="Wang C."/>
            <person name="Dai X."/>
            <person name="Yang H."/>
            <person name="Song W."/>
            <person name="Hou L."/>
            <person name="Xu J."/>
            <person name="Tong Z."/>
            <person name="Xu A."/>
            <person name="Yuan X."/>
            <person name="Wang W."/>
            <person name="Yang Q."/>
            <person name="Chen L."/>
            <person name="Sun Z."/>
            <person name="Wang K."/>
            <person name="Pan B."/>
            <person name="Chen J."/>
            <person name="Bao Y."/>
            <person name="Liu F."/>
            <person name="Qi X."/>
            <person name="Gang D.R."/>
            <person name="Wen J."/>
            <person name="Li J."/>
        </authorList>
    </citation>
    <scope>NUCLEOTIDE SEQUENCE</scope>
    <source>
        <strain evidence="15">Dzin_1.0</strain>
    </source>
</reference>
<evidence type="ECO:0000256" key="1">
    <source>
        <dbReference type="ARBA" id="ARBA00004251"/>
    </source>
</evidence>
<evidence type="ECO:0000256" key="9">
    <source>
        <dbReference type="ARBA" id="ARBA00023136"/>
    </source>
</evidence>
<evidence type="ECO:0008006" key="17">
    <source>
        <dbReference type="Google" id="ProtNLM"/>
    </source>
</evidence>
<feature type="signal peptide" evidence="12">
    <location>
        <begin position="1"/>
        <end position="21"/>
    </location>
</feature>
<feature type="chain" id="PRO_5038713839" description="Leucine-rich repeat-containing N-terminal plant-type domain-containing protein" evidence="12">
    <location>
        <begin position="22"/>
        <end position="980"/>
    </location>
</feature>
<dbReference type="SUPFAM" id="SSF52058">
    <property type="entry name" value="L domain-like"/>
    <property type="match status" value="2"/>
</dbReference>
<dbReference type="Pfam" id="PF12799">
    <property type="entry name" value="LRR_4"/>
    <property type="match status" value="1"/>
</dbReference>
<dbReference type="Proteomes" id="UP001085076">
    <property type="component" value="Miscellaneous, Linkage group lg02"/>
</dbReference>
<accession>A0A9D5HKS9</accession>
<keyword evidence="8 11" id="KW-1133">Transmembrane helix</keyword>
<evidence type="ECO:0000256" key="6">
    <source>
        <dbReference type="ARBA" id="ARBA00022729"/>
    </source>
</evidence>
<keyword evidence="9 11" id="KW-0472">Membrane</keyword>
<dbReference type="GO" id="GO:0005886">
    <property type="term" value="C:plasma membrane"/>
    <property type="evidence" value="ECO:0007669"/>
    <property type="project" value="UniProtKB-SubCell"/>
</dbReference>
<keyword evidence="5 11" id="KW-0812">Transmembrane</keyword>
<evidence type="ECO:0000259" key="14">
    <source>
        <dbReference type="Pfam" id="PF23598"/>
    </source>
</evidence>
<dbReference type="AlphaFoldDB" id="A0A9D5HKS9"/>
<evidence type="ECO:0000313" key="16">
    <source>
        <dbReference type="Proteomes" id="UP001085076"/>
    </source>
</evidence>
<dbReference type="OrthoDB" id="1706571at2759"/>
<evidence type="ECO:0000256" key="5">
    <source>
        <dbReference type="ARBA" id="ARBA00022692"/>
    </source>
</evidence>
<gene>
    <name evidence="15" type="ORF">J5N97_008715</name>
</gene>
<feature type="domain" description="Disease resistance R13L4/SHOC-2-like LRR" evidence="14">
    <location>
        <begin position="240"/>
        <end position="428"/>
    </location>
</feature>
<dbReference type="InterPro" id="IPR001611">
    <property type="entry name" value="Leu-rich_rpt"/>
</dbReference>
<evidence type="ECO:0000256" key="3">
    <source>
        <dbReference type="ARBA" id="ARBA00022475"/>
    </source>
</evidence>
<comment type="similarity">
    <text evidence="2">Belongs to the RLP family.</text>
</comment>
<evidence type="ECO:0000256" key="10">
    <source>
        <dbReference type="ARBA" id="ARBA00023180"/>
    </source>
</evidence>
<dbReference type="EMBL" id="JAGGNH010000002">
    <property type="protein sequence ID" value="KAJ0980460.1"/>
    <property type="molecule type" value="Genomic_DNA"/>
</dbReference>
<evidence type="ECO:0000256" key="2">
    <source>
        <dbReference type="ARBA" id="ARBA00009592"/>
    </source>
</evidence>
<evidence type="ECO:0000256" key="7">
    <source>
        <dbReference type="ARBA" id="ARBA00022737"/>
    </source>
</evidence>
<evidence type="ECO:0000259" key="13">
    <source>
        <dbReference type="Pfam" id="PF08263"/>
    </source>
</evidence>
<dbReference type="InterPro" id="IPR032675">
    <property type="entry name" value="LRR_dom_sf"/>
</dbReference>
<protein>
    <recommendedName>
        <fullName evidence="17">Leucine-rich repeat-containing N-terminal plant-type domain-containing protein</fullName>
    </recommendedName>
</protein>
<evidence type="ECO:0000256" key="4">
    <source>
        <dbReference type="ARBA" id="ARBA00022614"/>
    </source>
</evidence>
<dbReference type="SUPFAM" id="SSF52047">
    <property type="entry name" value="RNI-like"/>
    <property type="match status" value="1"/>
</dbReference>
<proteinExistence type="inferred from homology"/>
<keyword evidence="3" id="KW-1003">Cell membrane</keyword>
<evidence type="ECO:0000313" key="15">
    <source>
        <dbReference type="EMBL" id="KAJ0980460.1"/>
    </source>
</evidence>
<dbReference type="FunFam" id="3.80.10.10:FF:000095">
    <property type="entry name" value="LRR receptor-like serine/threonine-protein kinase GSO1"/>
    <property type="match status" value="1"/>
</dbReference>
<dbReference type="Pfam" id="PF00560">
    <property type="entry name" value="LRR_1"/>
    <property type="match status" value="11"/>
</dbReference>
<keyword evidence="10" id="KW-0325">Glycoprotein</keyword>
<dbReference type="FunFam" id="3.80.10.10:FF:000111">
    <property type="entry name" value="LRR receptor-like serine/threonine-protein kinase ERECTA"/>
    <property type="match status" value="1"/>
</dbReference>
<dbReference type="InterPro" id="IPR013210">
    <property type="entry name" value="LRR_N_plant-typ"/>
</dbReference>
<keyword evidence="4" id="KW-0433">Leucine-rich repeat</keyword>
<dbReference type="Gene3D" id="3.80.10.10">
    <property type="entry name" value="Ribonuclease Inhibitor"/>
    <property type="match status" value="4"/>
</dbReference>
<dbReference type="FunFam" id="3.80.10.10:FF:000649">
    <property type="entry name" value="Leucine Rich Repeat family protein"/>
    <property type="match status" value="1"/>
</dbReference>
<name>A0A9D5HKS9_9LILI</name>
<evidence type="ECO:0000256" key="11">
    <source>
        <dbReference type="SAM" id="Phobius"/>
    </source>
</evidence>
<dbReference type="Pfam" id="PF08263">
    <property type="entry name" value="LRRNT_2"/>
    <property type="match status" value="1"/>
</dbReference>
<dbReference type="SMART" id="SM00369">
    <property type="entry name" value="LRR_TYP"/>
    <property type="match status" value="10"/>
</dbReference>
<dbReference type="Pfam" id="PF23598">
    <property type="entry name" value="LRR_14"/>
    <property type="match status" value="1"/>
</dbReference>